<evidence type="ECO:0000313" key="3">
    <source>
        <dbReference type="Proteomes" id="UP001217838"/>
    </source>
</evidence>
<dbReference type="SUPFAM" id="SSF52096">
    <property type="entry name" value="ClpP/crotonase"/>
    <property type="match status" value="1"/>
</dbReference>
<dbReference type="Gene3D" id="1.10.12.10">
    <property type="entry name" value="Lyase 2-enoyl-coa Hydratase, Chain A, domain 2"/>
    <property type="match status" value="1"/>
</dbReference>
<accession>A0ABT5B0E6</accession>
<proteinExistence type="inferred from homology"/>
<comment type="caution">
    <text evidence="2">The sequence shown here is derived from an EMBL/GenBank/DDBJ whole genome shotgun (WGS) entry which is preliminary data.</text>
</comment>
<dbReference type="InterPro" id="IPR014748">
    <property type="entry name" value="Enoyl-CoA_hydra_C"/>
</dbReference>
<dbReference type="Proteomes" id="UP001217838">
    <property type="component" value="Unassembled WGS sequence"/>
</dbReference>
<dbReference type="Pfam" id="PF00378">
    <property type="entry name" value="ECH_1"/>
    <property type="match status" value="1"/>
</dbReference>
<dbReference type="RefSeq" id="WP_271994811.1">
    <property type="nucleotide sequence ID" value="NZ_JAQNDN010000001.1"/>
</dbReference>
<gene>
    <name evidence="2" type="ORF">POL58_04615</name>
</gene>
<dbReference type="Gene3D" id="3.90.226.10">
    <property type="entry name" value="2-enoyl-CoA Hydratase, Chain A, domain 1"/>
    <property type="match status" value="1"/>
</dbReference>
<comment type="similarity">
    <text evidence="1">Belongs to the enoyl-CoA hydratase/isomerase family.</text>
</comment>
<organism evidence="2 3">
    <name type="scientific">Nannocystis radixulma</name>
    <dbReference type="NCBI Taxonomy" id="2995305"/>
    <lineage>
        <taxon>Bacteria</taxon>
        <taxon>Pseudomonadati</taxon>
        <taxon>Myxococcota</taxon>
        <taxon>Polyangia</taxon>
        <taxon>Nannocystales</taxon>
        <taxon>Nannocystaceae</taxon>
        <taxon>Nannocystis</taxon>
    </lineage>
</organism>
<dbReference type="InterPro" id="IPR029045">
    <property type="entry name" value="ClpP/crotonase-like_dom_sf"/>
</dbReference>
<evidence type="ECO:0000256" key="1">
    <source>
        <dbReference type="ARBA" id="ARBA00005254"/>
    </source>
</evidence>
<dbReference type="PANTHER" id="PTHR43459:SF1">
    <property type="entry name" value="EG:BACN32G11.4 PROTEIN"/>
    <property type="match status" value="1"/>
</dbReference>
<protein>
    <submittedName>
        <fullName evidence="2">Enoyl-CoA hydratase-related protein</fullName>
    </submittedName>
</protein>
<name>A0ABT5B0E6_9BACT</name>
<dbReference type="EMBL" id="JAQNDN010000001">
    <property type="protein sequence ID" value="MDC0667004.1"/>
    <property type="molecule type" value="Genomic_DNA"/>
</dbReference>
<dbReference type="PANTHER" id="PTHR43459">
    <property type="entry name" value="ENOYL-COA HYDRATASE"/>
    <property type="match status" value="1"/>
</dbReference>
<keyword evidence="3" id="KW-1185">Reference proteome</keyword>
<dbReference type="CDD" id="cd06558">
    <property type="entry name" value="crotonase-like"/>
    <property type="match status" value="1"/>
</dbReference>
<reference evidence="2 3" key="1">
    <citation type="submission" date="2022-11" db="EMBL/GenBank/DDBJ databases">
        <title>Minimal conservation of predation-associated metabolite biosynthetic gene clusters underscores biosynthetic potential of Myxococcota including descriptions for ten novel species: Archangium lansinium sp. nov., Myxococcus landrumus sp. nov., Nannocystis bai.</title>
        <authorList>
            <person name="Ahearne A."/>
            <person name="Stevens C."/>
            <person name="Dowd S."/>
        </authorList>
    </citation>
    <scope>NUCLEOTIDE SEQUENCE [LARGE SCALE GENOMIC DNA]</scope>
    <source>
        <strain evidence="2 3">NCELM</strain>
    </source>
</reference>
<evidence type="ECO:0000313" key="2">
    <source>
        <dbReference type="EMBL" id="MDC0667004.1"/>
    </source>
</evidence>
<sequence>MIGATLLGGVSIAPIVTAWSWPLFVGANLFSVAWTRPPPRRPAPATLARMELTDVRYELEGATALVTLDRPAARNAYSEAMVEGLVHAIDLAERDDAVRCVILTGAGPAFSAGGDLKRMLNKEGMFAGGAAELRRRYIDGIQRISRRLALADKPIVAALNGPAIGAGLDLACMCDLRLAARGAQFGSTFVKVGLVPGDGGAYFLARAIGFSRALELMLTARVIDCDEALRIGLVHRVVEPDELLPAARALASELAALPPVALRLTKRAAYRSHDVGLDAALELAATYQGVAQTTADHREAVAAMLERRPPRFTGE</sequence>
<dbReference type="InterPro" id="IPR001753">
    <property type="entry name" value="Enoyl-CoA_hydra/iso"/>
</dbReference>